<dbReference type="InterPro" id="IPR016193">
    <property type="entry name" value="Cytidine_deaminase-like"/>
</dbReference>
<dbReference type="GO" id="GO:0000932">
    <property type="term" value="C:P-body"/>
    <property type="evidence" value="ECO:0007669"/>
    <property type="project" value="UniProtKB-SubCell"/>
</dbReference>
<comment type="similarity">
    <text evidence="4">Belongs to the cytidine and deoxycytidylate deaminase family.</text>
</comment>
<dbReference type="GO" id="GO:0004126">
    <property type="term" value="F:cytidine deaminase activity"/>
    <property type="evidence" value="ECO:0007669"/>
    <property type="project" value="TreeGrafter"/>
</dbReference>
<evidence type="ECO:0000256" key="18">
    <source>
        <dbReference type="ARBA" id="ARBA00049114"/>
    </source>
</evidence>
<dbReference type="GO" id="GO:0005634">
    <property type="term" value="C:nucleus"/>
    <property type="evidence" value="ECO:0007669"/>
    <property type="project" value="UniProtKB-SubCell"/>
</dbReference>
<keyword evidence="15" id="KW-0539">Nucleus</keyword>
<evidence type="ECO:0000256" key="14">
    <source>
        <dbReference type="ARBA" id="ARBA00023118"/>
    </source>
</evidence>
<comment type="caution">
    <text evidence="20">The sequence shown here is derived from an EMBL/GenBank/DDBJ whole genome shotgun (WGS) entry which is preliminary data.</text>
</comment>
<sequence>LLPHPFVRSCLLDKDTFLQNFDQKNWEKKTYLCYEVELPEGASGVPPGQLKGILHNEPAQGEQQRGCHAEMCLLERIQSWELGSELPYKVTCFLSWSPCATCAHQLAQFLVKNKHVTLRLFASRLYTKERYEDWLRVQKGYEDGLRTLQGHGAHIAIMTSTDFEHCWETFVDNQGKPFEPWDTLVSQSR</sequence>
<evidence type="ECO:0000313" key="20">
    <source>
        <dbReference type="EMBL" id="KAF0871593.1"/>
    </source>
</evidence>
<dbReference type="GO" id="GO:0003723">
    <property type="term" value="F:RNA binding"/>
    <property type="evidence" value="ECO:0007669"/>
    <property type="project" value="TreeGrafter"/>
</dbReference>
<evidence type="ECO:0000256" key="8">
    <source>
        <dbReference type="ARBA" id="ARBA00022588"/>
    </source>
</evidence>
<dbReference type="InterPro" id="IPR050610">
    <property type="entry name" value="APOBEC_Cyt_Deaminase"/>
</dbReference>
<dbReference type="GO" id="GO:0045087">
    <property type="term" value="P:innate immune response"/>
    <property type="evidence" value="ECO:0007669"/>
    <property type="project" value="UniProtKB-KW"/>
</dbReference>
<accession>A0A6G1A8T3</accession>
<evidence type="ECO:0000256" key="10">
    <source>
        <dbReference type="ARBA" id="ARBA00022737"/>
    </source>
</evidence>
<reference evidence="20 21" key="1">
    <citation type="submission" date="2019-11" db="EMBL/GenBank/DDBJ databases">
        <authorList>
            <person name="Yang C."/>
            <person name="Li F."/>
        </authorList>
    </citation>
    <scope>NUCLEOTIDE SEQUENCE [LARGE SCALE GENOMIC DNA]</scope>
    <source>
        <strain evidence="20">KB4526</strain>
        <tissue evidence="20">Muscle</tissue>
    </source>
</reference>
<keyword evidence="7" id="KW-0597">Phosphoprotein</keyword>
<keyword evidence="9" id="KW-0479">Metal-binding</keyword>
<evidence type="ECO:0000313" key="21">
    <source>
        <dbReference type="Proteomes" id="UP000475037"/>
    </source>
</evidence>
<dbReference type="EC" id="3.5.4.38" evidence="16"/>
<keyword evidence="21" id="KW-1185">Reference proteome</keyword>
<evidence type="ECO:0000256" key="12">
    <source>
        <dbReference type="ARBA" id="ARBA00022833"/>
    </source>
</evidence>
<dbReference type="GO" id="GO:0051607">
    <property type="term" value="P:defense response to virus"/>
    <property type="evidence" value="ECO:0007669"/>
    <property type="project" value="UniProtKB-KW"/>
</dbReference>
<comment type="catalytic activity">
    <reaction evidence="18">
        <text>a 2'-deoxycytidine in single-stranded DNA + H2O + H(+) = a 2'-deoxyuridine in single-stranded DNA + NH4(+)</text>
        <dbReference type="Rhea" id="RHEA:50948"/>
        <dbReference type="Rhea" id="RHEA-COMP:12846"/>
        <dbReference type="Rhea" id="RHEA-COMP:12847"/>
        <dbReference type="ChEBI" id="CHEBI:15377"/>
        <dbReference type="ChEBI" id="CHEBI:15378"/>
        <dbReference type="ChEBI" id="CHEBI:28938"/>
        <dbReference type="ChEBI" id="CHEBI:85452"/>
        <dbReference type="ChEBI" id="CHEBI:133902"/>
        <dbReference type="EC" id="3.5.4.38"/>
    </reaction>
</comment>
<evidence type="ECO:0000256" key="13">
    <source>
        <dbReference type="ARBA" id="ARBA00022859"/>
    </source>
</evidence>
<evidence type="ECO:0000256" key="7">
    <source>
        <dbReference type="ARBA" id="ARBA00022553"/>
    </source>
</evidence>
<dbReference type="AlphaFoldDB" id="A0A6G1A8T3"/>
<keyword evidence="10" id="KW-0677">Repeat</keyword>
<evidence type="ECO:0000256" key="16">
    <source>
        <dbReference type="ARBA" id="ARBA00029489"/>
    </source>
</evidence>
<comment type="cofactor">
    <cofactor evidence="1">
        <name>Zn(2+)</name>
        <dbReference type="ChEBI" id="CHEBI:29105"/>
    </cofactor>
</comment>
<comment type="subcellular location">
    <subcellularLocation>
        <location evidence="3">Cytoplasm</location>
        <location evidence="3">P-body</location>
    </subcellularLocation>
    <subcellularLocation>
        <location evidence="2">Nucleus</location>
    </subcellularLocation>
</comment>
<evidence type="ECO:0000256" key="1">
    <source>
        <dbReference type="ARBA" id="ARBA00001947"/>
    </source>
</evidence>
<name>A0A6G1A8T3_CROCR</name>
<dbReference type="PROSITE" id="PS00903">
    <property type="entry name" value="CYT_DCMP_DEAMINASES_1"/>
    <property type="match status" value="1"/>
</dbReference>
<evidence type="ECO:0000256" key="17">
    <source>
        <dbReference type="ARBA" id="ARBA00032972"/>
    </source>
</evidence>
<dbReference type="PROSITE" id="PS51747">
    <property type="entry name" value="CYT_DCMP_DEAMINASES_2"/>
    <property type="match status" value="1"/>
</dbReference>
<evidence type="ECO:0000256" key="2">
    <source>
        <dbReference type="ARBA" id="ARBA00004123"/>
    </source>
</evidence>
<evidence type="ECO:0000256" key="9">
    <source>
        <dbReference type="ARBA" id="ARBA00022723"/>
    </source>
</evidence>
<keyword evidence="14" id="KW-0051">Antiviral defense</keyword>
<feature type="non-terminal residue" evidence="20">
    <location>
        <position position="1"/>
    </location>
</feature>
<evidence type="ECO:0000259" key="19">
    <source>
        <dbReference type="PROSITE" id="PS51747"/>
    </source>
</evidence>
<dbReference type="PANTHER" id="PTHR13857:SF20">
    <property type="entry name" value="DNA DC-DU-EDITING ENZYME APOBEC-3G"/>
    <property type="match status" value="1"/>
</dbReference>
<organism evidence="20 21">
    <name type="scientific">Crocuta crocuta</name>
    <name type="common">Spotted hyena</name>
    <dbReference type="NCBI Taxonomy" id="9678"/>
    <lineage>
        <taxon>Eukaryota</taxon>
        <taxon>Metazoa</taxon>
        <taxon>Chordata</taxon>
        <taxon>Craniata</taxon>
        <taxon>Vertebrata</taxon>
        <taxon>Euteleostomi</taxon>
        <taxon>Mammalia</taxon>
        <taxon>Eutheria</taxon>
        <taxon>Laurasiatheria</taxon>
        <taxon>Carnivora</taxon>
        <taxon>Feliformia</taxon>
        <taxon>Hyaenidae</taxon>
        <taxon>Crocuta</taxon>
    </lineage>
</organism>
<protein>
    <recommendedName>
        <fullName evidence="5">DNA dC-&gt;dU-editing enzyme APOBEC-3G</fullName>
        <ecNumber evidence="16">3.5.4.38</ecNumber>
    </recommendedName>
    <alternativeName>
        <fullName evidence="17">Deoxycytidine deaminase</fullName>
    </alternativeName>
</protein>
<dbReference type="InterPro" id="IPR002125">
    <property type="entry name" value="CMP_dCMP_dom"/>
</dbReference>
<feature type="domain" description="CMP/dCMP-type deaminase" evidence="19">
    <location>
        <begin position="26"/>
        <end position="138"/>
    </location>
</feature>
<evidence type="ECO:0000256" key="6">
    <source>
        <dbReference type="ARBA" id="ARBA00022490"/>
    </source>
</evidence>
<keyword evidence="6" id="KW-0963">Cytoplasm</keyword>
<keyword evidence="11" id="KW-0378">Hydrolase</keyword>
<proteinExistence type="inferred from homology"/>
<keyword evidence="12" id="KW-0862">Zinc</keyword>
<feature type="non-terminal residue" evidence="20">
    <location>
        <position position="189"/>
    </location>
</feature>
<dbReference type="GO" id="GO:0016554">
    <property type="term" value="P:cytidine to uridine editing"/>
    <property type="evidence" value="ECO:0007669"/>
    <property type="project" value="TreeGrafter"/>
</dbReference>
<dbReference type="GO" id="GO:0008270">
    <property type="term" value="F:zinc ion binding"/>
    <property type="evidence" value="ECO:0007669"/>
    <property type="project" value="InterPro"/>
</dbReference>
<evidence type="ECO:0000256" key="11">
    <source>
        <dbReference type="ARBA" id="ARBA00022801"/>
    </source>
</evidence>
<dbReference type="EMBL" id="VOAJ01024598">
    <property type="protein sequence ID" value="KAF0871593.1"/>
    <property type="molecule type" value="Genomic_DNA"/>
</dbReference>
<gene>
    <name evidence="20" type="primary">Apobec3g</name>
    <name evidence="20" type="ORF">FOF47_R03262</name>
</gene>
<dbReference type="GO" id="GO:0070383">
    <property type="term" value="P:DNA cytosine deamination"/>
    <property type="evidence" value="ECO:0007669"/>
    <property type="project" value="TreeGrafter"/>
</dbReference>
<dbReference type="InterPro" id="IPR016192">
    <property type="entry name" value="APOBEC/CMP_deaminase_Zn-bd"/>
</dbReference>
<keyword evidence="8" id="KW-0399">Innate immunity</keyword>
<evidence type="ECO:0000256" key="3">
    <source>
        <dbReference type="ARBA" id="ARBA00004201"/>
    </source>
</evidence>
<evidence type="ECO:0000256" key="4">
    <source>
        <dbReference type="ARBA" id="ARBA00006576"/>
    </source>
</evidence>
<dbReference type="GO" id="GO:0045869">
    <property type="term" value="P:negative regulation of single stranded viral RNA replication via double stranded DNA intermediate"/>
    <property type="evidence" value="ECO:0007669"/>
    <property type="project" value="TreeGrafter"/>
</dbReference>
<dbReference type="Pfam" id="PF18772">
    <property type="entry name" value="APOBEC2"/>
    <property type="match status" value="1"/>
</dbReference>
<evidence type="ECO:0000256" key="5">
    <source>
        <dbReference type="ARBA" id="ARBA00020239"/>
    </source>
</evidence>
<keyword evidence="13" id="KW-0391">Immunity</keyword>
<dbReference type="PANTHER" id="PTHR13857">
    <property type="entry name" value="MRNA EDITING ENZYME"/>
    <property type="match status" value="1"/>
</dbReference>
<dbReference type="SUPFAM" id="SSF53927">
    <property type="entry name" value="Cytidine deaminase-like"/>
    <property type="match status" value="1"/>
</dbReference>
<dbReference type="CDD" id="cd01283">
    <property type="entry name" value="cytidine_deaminase"/>
    <property type="match status" value="1"/>
</dbReference>
<dbReference type="Proteomes" id="UP000475037">
    <property type="component" value="Unassembled WGS sequence"/>
</dbReference>
<evidence type="ECO:0000256" key="15">
    <source>
        <dbReference type="ARBA" id="ARBA00023242"/>
    </source>
</evidence>
<dbReference type="Gene3D" id="3.40.140.10">
    <property type="entry name" value="Cytidine Deaminase, domain 2"/>
    <property type="match status" value="1"/>
</dbReference>